<dbReference type="Proteomes" id="UP000663854">
    <property type="component" value="Unassembled WGS sequence"/>
</dbReference>
<feature type="signal peptide" evidence="1">
    <location>
        <begin position="1"/>
        <end position="21"/>
    </location>
</feature>
<reference evidence="4" key="1">
    <citation type="submission" date="2021-02" db="EMBL/GenBank/DDBJ databases">
        <authorList>
            <person name="Nowell W R."/>
        </authorList>
    </citation>
    <scope>NUCLEOTIDE SEQUENCE</scope>
</reference>
<comment type="caution">
    <text evidence="4">The sequence shown here is derived from an EMBL/GenBank/DDBJ whole genome shotgun (WGS) entry which is preliminary data.</text>
</comment>
<dbReference type="EMBL" id="CAJNOH010002981">
    <property type="protein sequence ID" value="CAF1318905.1"/>
    <property type="molecule type" value="Genomic_DNA"/>
</dbReference>
<evidence type="ECO:0000313" key="6">
    <source>
        <dbReference type="Proteomes" id="UP000663870"/>
    </source>
</evidence>
<accession>A0A815ZJY8</accession>
<evidence type="ECO:0000256" key="1">
    <source>
        <dbReference type="SAM" id="SignalP"/>
    </source>
</evidence>
<dbReference type="AlphaFoldDB" id="A0A815ZJY8"/>
<evidence type="ECO:0000313" key="2">
    <source>
        <dbReference type="EMBL" id="CAF1318905.1"/>
    </source>
</evidence>
<dbReference type="Proteomes" id="UP000663864">
    <property type="component" value="Unassembled WGS sequence"/>
</dbReference>
<dbReference type="EMBL" id="CAJNOL010004262">
    <property type="protein sequence ID" value="CAF1584465.1"/>
    <property type="molecule type" value="Genomic_DNA"/>
</dbReference>
<dbReference type="Proteomes" id="UP000663836">
    <property type="component" value="Unassembled WGS sequence"/>
</dbReference>
<proteinExistence type="predicted"/>
<name>A0A815ZJY8_9BILA</name>
<sequence>MTSKWLIISLYFYLNFYQIQSHESSLQCWRCEFTIQSSEQAEVFFDNCEAQFDFTQHTQEDCTGKCWKSIDLIDIRQYENKTYNQLLIKNKNQSKLKSSRRCFSTDELIRAAELGINTSDGCRQKYEISYKAEQ</sequence>
<evidence type="ECO:0000313" key="5">
    <source>
        <dbReference type="EMBL" id="CAF4041023.1"/>
    </source>
</evidence>
<gene>
    <name evidence="5" type="ORF">JBS370_LOCUS28500</name>
    <name evidence="4" type="ORF">JXQ802_LOCUS46579</name>
    <name evidence="2" type="ORF">PYM288_LOCUS30807</name>
    <name evidence="3" type="ORF">ZHD862_LOCUS32415</name>
</gene>
<keyword evidence="6" id="KW-1185">Reference proteome</keyword>
<keyword evidence="1" id="KW-0732">Signal</keyword>
<protein>
    <submittedName>
        <fullName evidence="4">Uncharacterized protein</fullName>
    </submittedName>
</protein>
<feature type="chain" id="PRO_5035688601" evidence="1">
    <location>
        <begin position="22"/>
        <end position="134"/>
    </location>
</feature>
<evidence type="ECO:0000313" key="4">
    <source>
        <dbReference type="EMBL" id="CAF1584465.1"/>
    </source>
</evidence>
<dbReference type="EMBL" id="CAJOBD010005737">
    <property type="protein sequence ID" value="CAF4041023.1"/>
    <property type="molecule type" value="Genomic_DNA"/>
</dbReference>
<dbReference type="Proteomes" id="UP000663870">
    <property type="component" value="Unassembled WGS sequence"/>
</dbReference>
<evidence type="ECO:0000313" key="3">
    <source>
        <dbReference type="EMBL" id="CAF1386883.1"/>
    </source>
</evidence>
<organism evidence="4 6">
    <name type="scientific">Rotaria sordida</name>
    <dbReference type="NCBI Taxonomy" id="392033"/>
    <lineage>
        <taxon>Eukaryota</taxon>
        <taxon>Metazoa</taxon>
        <taxon>Spiralia</taxon>
        <taxon>Gnathifera</taxon>
        <taxon>Rotifera</taxon>
        <taxon>Eurotatoria</taxon>
        <taxon>Bdelloidea</taxon>
        <taxon>Philodinida</taxon>
        <taxon>Philodinidae</taxon>
        <taxon>Rotaria</taxon>
    </lineage>
</organism>
<dbReference type="EMBL" id="CAJNOT010003491">
    <property type="protein sequence ID" value="CAF1386883.1"/>
    <property type="molecule type" value="Genomic_DNA"/>
</dbReference>